<comment type="caution">
    <text evidence="3">Lacks conserved residue(s) required for the propagation of feature annotation.</text>
</comment>
<dbReference type="KEGG" id="lgi:LOTGIDRAFT_112021"/>
<evidence type="ECO:0000256" key="2">
    <source>
        <dbReference type="ARBA" id="ARBA00023157"/>
    </source>
</evidence>
<feature type="domain" description="CUB" evidence="4">
    <location>
        <begin position="1"/>
        <end position="74"/>
    </location>
</feature>
<keyword evidence="6" id="KW-1185">Reference proteome</keyword>
<evidence type="ECO:0000313" key="5">
    <source>
        <dbReference type="EMBL" id="ESP01332.1"/>
    </source>
</evidence>
<reference evidence="5 6" key="1">
    <citation type="journal article" date="2013" name="Nature">
        <title>Insights into bilaterian evolution from three spiralian genomes.</title>
        <authorList>
            <person name="Simakov O."/>
            <person name="Marletaz F."/>
            <person name="Cho S.J."/>
            <person name="Edsinger-Gonzales E."/>
            <person name="Havlak P."/>
            <person name="Hellsten U."/>
            <person name="Kuo D.H."/>
            <person name="Larsson T."/>
            <person name="Lv J."/>
            <person name="Arendt D."/>
            <person name="Savage R."/>
            <person name="Osoegawa K."/>
            <person name="de Jong P."/>
            <person name="Grimwood J."/>
            <person name="Chapman J.A."/>
            <person name="Shapiro H."/>
            <person name="Aerts A."/>
            <person name="Otillar R.P."/>
            <person name="Terry A.Y."/>
            <person name="Boore J.L."/>
            <person name="Grigoriev I.V."/>
            <person name="Lindberg D.R."/>
            <person name="Seaver E.C."/>
            <person name="Weisblat D.A."/>
            <person name="Putnam N.H."/>
            <person name="Rokhsar D.S."/>
        </authorList>
    </citation>
    <scope>NUCLEOTIDE SEQUENCE [LARGE SCALE GENOMIC DNA]</scope>
</reference>
<dbReference type="HOGENOM" id="CLU_2533957_0_0_1"/>
<dbReference type="CDD" id="cd00041">
    <property type="entry name" value="CUB"/>
    <property type="match status" value="1"/>
</dbReference>
<dbReference type="GeneID" id="20230808"/>
<evidence type="ECO:0000256" key="3">
    <source>
        <dbReference type="PROSITE-ProRule" id="PRU00059"/>
    </source>
</evidence>
<dbReference type="Gene3D" id="2.60.120.290">
    <property type="entry name" value="Spermadhesin, CUB domain"/>
    <property type="match status" value="1"/>
</dbReference>
<dbReference type="InterPro" id="IPR035914">
    <property type="entry name" value="Sperma_CUB_dom_sf"/>
</dbReference>
<dbReference type="InterPro" id="IPR000859">
    <property type="entry name" value="CUB_dom"/>
</dbReference>
<dbReference type="AlphaFoldDB" id="V4B5M6"/>
<dbReference type="Pfam" id="PF00431">
    <property type="entry name" value="CUB"/>
    <property type="match status" value="1"/>
</dbReference>
<dbReference type="SUPFAM" id="SSF49854">
    <property type="entry name" value="Spermadhesin, CUB domain"/>
    <property type="match status" value="1"/>
</dbReference>
<organism evidence="5 6">
    <name type="scientific">Lottia gigantea</name>
    <name type="common">Giant owl limpet</name>
    <dbReference type="NCBI Taxonomy" id="225164"/>
    <lineage>
        <taxon>Eukaryota</taxon>
        <taxon>Metazoa</taxon>
        <taxon>Spiralia</taxon>
        <taxon>Lophotrochozoa</taxon>
        <taxon>Mollusca</taxon>
        <taxon>Gastropoda</taxon>
        <taxon>Patellogastropoda</taxon>
        <taxon>Lottioidea</taxon>
        <taxon>Lottiidae</taxon>
        <taxon>Lottia</taxon>
    </lineage>
</organism>
<dbReference type="CTD" id="20230808"/>
<proteinExistence type="predicted"/>
<sequence>GANIIVNFESFHLEMSTDCTKVYDGDSEVSRLVAKYCGKDLPSSVIATVNKMFIKFHSDRSVRGKDIILQYLQMTPGKASLDLS</sequence>
<evidence type="ECO:0000256" key="1">
    <source>
        <dbReference type="ARBA" id="ARBA00022737"/>
    </source>
</evidence>
<dbReference type="Proteomes" id="UP000030746">
    <property type="component" value="Unassembled WGS sequence"/>
</dbReference>
<feature type="non-terminal residue" evidence="5">
    <location>
        <position position="1"/>
    </location>
</feature>
<name>V4B5M6_LOTGI</name>
<protein>
    <recommendedName>
        <fullName evidence="4">CUB domain-containing protein</fullName>
    </recommendedName>
</protein>
<keyword evidence="2" id="KW-1015">Disulfide bond</keyword>
<accession>V4B5M6</accession>
<dbReference type="PANTHER" id="PTHR24251">
    <property type="entry name" value="OVOCHYMASE-RELATED"/>
    <property type="match status" value="1"/>
</dbReference>
<dbReference type="EMBL" id="KB200521">
    <property type="protein sequence ID" value="ESP01332.1"/>
    <property type="molecule type" value="Genomic_DNA"/>
</dbReference>
<keyword evidence="1" id="KW-0677">Repeat</keyword>
<evidence type="ECO:0000313" key="6">
    <source>
        <dbReference type="Proteomes" id="UP000030746"/>
    </source>
</evidence>
<dbReference type="RefSeq" id="XP_009047966.1">
    <property type="nucleotide sequence ID" value="XM_009049718.1"/>
</dbReference>
<gene>
    <name evidence="5" type="ORF">LOTGIDRAFT_112021</name>
</gene>
<evidence type="ECO:0000259" key="4">
    <source>
        <dbReference type="PROSITE" id="PS01180"/>
    </source>
</evidence>
<dbReference type="OrthoDB" id="6162330at2759"/>
<dbReference type="PROSITE" id="PS01180">
    <property type="entry name" value="CUB"/>
    <property type="match status" value="1"/>
</dbReference>